<dbReference type="Gene3D" id="3.40.50.200">
    <property type="entry name" value="Peptidase S8/S53 domain"/>
    <property type="match status" value="1"/>
</dbReference>
<evidence type="ECO:0000259" key="8">
    <source>
        <dbReference type="Pfam" id="PF16361"/>
    </source>
</evidence>
<dbReference type="InterPro" id="IPR000209">
    <property type="entry name" value="Peptidase_S8/S53_dom"/>
</dbReference>
<feature type="domain" description="Peptidase S8/S53" evidence="7">
    <location>
        <begin position="220"/>
        <end position="511"/>
    </location>
</feature>
<feature type="active site" description="Charge relay system" evidence="5">
    <location>
        <position position="227"/>
    </location>
</feature>
<evidence type="ECO:0000256" key="6">
    <source>
        <dbReference type="SAM" id="SignalP"/>
    </source>
</evidence>
<dbReference type="InterPro" id="IPR023828">
    <property type="entry name" value="Peptidase_S8_Ser-AS"/>
</dbReference>
<dbReference type="Pfam" id="PF00082">
    <property type="entry name" value="Peptidase_S8"/>
    <property type="match status" value="1"/>
</dbReference>
<name>A0A9D2DCS4_9BACT</name>
<dbReference type="AlphaFoldDB" id="A0A9D2DCS4"/>
<reference evidence="10" key="2">
    <citation type="submission" date="2021-04" db="EMBL/GenBank/DDBJ databases">
        <authorList>
            <person name="Gilroy R."/>
        </authorList>
    </citation>
    <scope>NUCLEOTIDE SEQUENCE</scope>
    <source>
        <strain evidence="10">ChiHjej11B10-19426</strain>
    </source>
</reference>
<dbReference type="PROSITE" id="PS51257">
    <property type="entry name" value="PROKAR_LIPOPROTEIN"/>
    <property type="match status" value="1"/>
</dbReference>
<proteinExistence type="inferred from homology"/>
<dbReference type="GO" id="GO:0006508">
    <property type="term" value="P:proteolysis"/>
    <property type="evidence" value="ECO:0007669"/>
    <property type="project" value="UniProtKB-KW"/>
</dbReference>
<dbReference type="GO" id="GO:0004252">
    <property type="term" value="F:serine-type endopeptidase activity"/>
    <property type="evidence" value="ECO:0007669"/>
    <property type="project" value="UniProtKB-UniRule"/>
</dbReference>
<organism evidence="10 11">
    <name type="scientific">Candidatus Tidjanibacter faecipullorum</name>
    <dbReference type="NCBI Taxonomy" id="2838766"/>
    <lineage>
        <taxon>Bacteria</taxon>
        <taxon>Pseudomonadati</taxon>
        <taxon>Bacteroidota</taxon>
        <taxon>Bacteroidia</taxon>
        <taxon>Bacteroidales</taxon>
        <taxon>Rikenellaceae</taxon>
        <taxon>Tidjanibacter</taxon>
    </lineage>
</organism>
<evidence type="ECO:0000256" key="5">
    <source>
        <dbReference type="PROSITE-ProRule" id="PRU01240"/>
    </source>
</evidence>
<dbReference type="Proteomes" id="UP000824014">
    <property type="component" value="Unassembled WGS sequence"/>
</dbReference>
<dbReference type="CDD" id="cd00063">
    <property type="entry name" value="FN3"/>
    <property type="match status" value="1"/>
</dbReference>
<feature type="active site" description="Charge relay system" evidence="5">
    <location>
        <position position="476"/>
    </location>
</feature>
<feature type="domain" description="Subtilase N-terminal" evidence="8">
    <location>
        <begin position="73"/>
        <end position="193"/>
    </location>
</feature>
<dbReference type="InterPro" id="IPR051048">
    <property type="entry name" value="Peptidase_S8/S53_subtilisin"/>
</dbReference>
<dbReference type="InterPro" id="IPR013783">
    <property type="entry name" value="Ig-like_fold"/>
</dbReference>
<keyword evidence="3 5" id="KW-0378">Hydrolase</keyword>
<evidence type="ECO:0000313" key="10">
    <source>
        <dbReference type="EMBL" id="HIZ14502.1"/>
    </source>
</evidence>
<feature type="signal peptide" evidence="6">
    <location>
        <begin position="1"/>
        <end position="19"/>
    </location>
</feature>
<dbReference type="Gene3D" id="2.60.40.10">
    <property type="entry name" value="Immunoglobulins"/>
    <property type="match status" value="1"/>
</dbReference>
<dbReference type="PROSITE" id="PS00138">
    <property type="entry name" value="SUBTILASE_SER"/>
    <property type="match status" value="1"/>
</dbReference>
<keyword evidence="2 5" id="KW-0645">Protease</keyword>
<dbReference type="InterPro" id="IPR036852">
    <property type="entry name" value="Peptidase_S8/S53_dom_sf"/>
</dbReference>
<comment type="caution">
    <text evidence="10">The sequence shown here is derived from an EMBL/GenBank/DDBJ whole genome shotgun (WGS) entry which is preliminary data.</text>
</comment>
<evidence type="ECO:0000256" key="4">
    <source>
        <dbReference type="ARBA" id="ARBA00022825"/>
    </source>
</evidence>
<evidence type="ECO:0000259" key="7">
    <source>
        <dbReference type="Pfam" id="PF00082"/>
    </source>
</evidence>
<dbReference type="InterPro" id="IPR032304">
    <property type="entry name" value="Peptidase_S8_N"/>
</dbReference>
<reference evidence="10" key="1">
    <citation type="journal article" date="2021" name="PeerJ">
        <title>Extensive microbial diversity within the chicken gut microbiome revealed by metagenomics and culture.</title>
        <authorList>
            <person name="Gilroy R."/>
            <person name="Ravi A."/>
            <person name="Getino M."/>
            <person name="Pursley I."/>
            <person name="Horton D.L."/>
            <person name="Alikhan N.F."/>
            <person name="Baker D."/>
            <person name="Gharbi K."/>
            <person name="Hall N."/>
            <person name="Watson M."/>
            <person name="Adriaenssens E.M."/>
            <person name="Foster-Nyarko E."/>
            <person name="Jarju S."/>
            <person name="Secka A."/>
            <person name="Antonio M."/>
            <person name="Oren A."/>
            <person name="Chaudhuri R.R."/>
            <person name="La Ragione R."/>
            <person name="Hildebrand F."/>
            <person name="Pallen M.J."/>
        </authorList>
    </citation>
    <scope>NUCLEOTIDE SEQUENCE</scope>
    <source>
        <strain evidence="10">ChiHjej11B10-19426</strain>
    </source>
</reference>
<dbReference type="InterPro" id="IPR036116">
    <property type="entry name" value="FN3_sf"/>
</dbReference>
<evidence type="ECO:0000256" key="1">
    <source>
        <dbReference type="ARBA" id="ARBA00011073"/>
    </source>
</evidence>
<dbReference type="InterPro" id="IPR026444">
    <property type="entry name" value="Secre_tail"/>
</dbReference>
<dbReference type="SUPFAM" id="SSF52743">
    <property type="entry name" value="Subtilisin-like"/>
    <property type="match status" value="1"/>
</dbReference>
<keyword evidence="6" id="KW-0732">Signal</keyword>
<dbReference type="Pfam" id="PF16361">
    <property type="entry name" value="Peptidase_S8_N"/>
    <property type="match status" value="1"/>
</dbReference>
<accession>A0A9D2DCS4</accession>
<dbReference type="PANTHER" id="PTHR43399:SF4">
    <property type="entry name" value="CELL WALL-ASSOCIATED PROTEASE"/>
    <property type="match status" value="1"/>
</dbReference>
<dbReference type="SUPFAM" id="SSF49265">
    <property type="entry name" value="Fibronectin type III"/>
    <property type="match status" value="1"/>
</dbReference>
<dbReference type="NCBIfam" id="TIGR04183">
    <property type="entry name" value="Por_Secre_tail"/>
    <property type="match status" value="1"/>
</dbReference>
<dbReference type="InterPro" id="IPR003961">
    <property type="entry name" value="FN3_dom"/>
</dbReference>
<feature type="domain" description="Secretion system C-terminal sorting" evidence="9">
    <location>
        <begin position="772"/>
        <end position="848"/>
    </location>
</feature>
<feature type="chain" id="PRO_5038910651" evidence="6">
    <location>
        <begin position="20"/>
        <end position="852"/>
    </location>
</feature>
<dbReference type="InterPro" id="IPR015500">
    <property type="entry name" value="Peptidase_S8_subtilisin-rel"/>
</dbReference>
<evidence type="ECO:0000256" key="2">
    <source>
        <dbReference type="ARBA" id="ARBA00022670"/>
    </source>
</evidence>
<gene>
    <name evidence="10" type="ORF">H9816_01105</name>
</gene>
<dbReference type="Pfam" id="PF18962">
    <property type="entry name" value="Por_Secre_tail"/>
    <property type="match status" value="1"/>
</dbReference>
<feature type="active site" description="Charge relay system" evidence="5">
    <location>
        <position position="290"/>
    </location>
</feature>
<sequence>MRKRLFRAALFAGLTVALASCVKEEIGQPLAGVPDAGQSSWQDDDVVSGWVRIKLKPEAEALRVGAFTRGAVESGDPRLDEIAQELGVTQIRRVFLDGGKFAERRRKYGLHLWYDLKIDDSVPVTRAERSFGELENVQVAQPIRRVHMESYAIMPAESVYEPALTTARQSATADEMPFDDPDLAKQWHYHNDGSIPGSIAGADINLFEGWKVAGTYGDPKVIVAVMDHGVQYDHPDLAANMWVNPNEIPGNGIDDDGNGVVDDIHGANFMVNWSGDPEKRPTGNISPGNHGTHVAGTIAAVNGNGVGCCGVAGGSNTGDGVRLMTLQFFDERGSDDIPMLEAFAYAADMGAVIVNCSWTINQTGLGKDTSDAIQYFVDNAGTDENGVQDGPMKGGLVVCAAGNTGSDMVYYPARDARTVAVASMTPFYEVADYSEYGESIDLLAPGGANSQTESNSALFIYSTLPNGRYGYMSGTSMACPHVSGVAALILSKYKAMGFTAADLRRRLEGSVRPIGDYMAPKYSGKIGNGLVDVALMDLDFPTEGPSAITDLKAEATAASVTISFPVPIDGNGMPVAKYNLEYAEVVNGVAGETQKMILTNNFDAGERFVYVFQGKSEAEYKFRINAVDRYGNETEYVEFQSATDIYENHAPQLLREFSDVTIEVDDVADLAKNVKKFILNTYFKEPDTEYGDAITYSFRVSDESVVAVELLNGLTLQVTPLKAGTCTVTVVATDKRGAAIEAPIFFTIKAPEPETPPAEDPDDVELRPGLNLYPNPVGDQMTLALNDRILSVNQRIVITWYDAAARQVMEVSKQLDGNSRVTVPEVSRLAPGTYTVRVTLGDHSYTSSMIKL</sequence>
<dbReference type="PROSITE" id="PS51892">
    <property type="entry name" value="SUBTILASE"/>
    <property type="match status" value="1"/>
</dbReference>
<evidence type="ECO:0000259" key="9">
    <source>
        <dbReference type="Pfam" id="PF18962"/>
    </source>
</evidence>
<dbReference type="PANTHER" id="PTHR43399">
    <property type="entry name" value="SUBTILISIN-RELATED"/>
    <property type="match status" value="1"/>
</dbReference>
<dbReference type="InterPro" id="IPR022398">
    <property type="entry name" value="Peptidase_S8_His-AS"/>
</dbReference>
<protein>
    <submittedName>
        <fullName evidence="10">S8 family serine peptidase</fullName>
    </submittedName>
</protein>
<dbReference type="PRINTS" id="PR00723">
    <property type="entry name" value="SUBTILISIN"/>
</dbReference>
<comment type="similarity">
    <text evidence="1 5">Belongs to the peptidase S8 family.</text>
</comment>
<evidence type="ECO:0000256" key="3">
    <source>
        <dbReference type="ARBA" id="ARBA00022801"/>
    </source>
</evidence>
<evidence type="ECO:0000313" key="11">
    <source>
        <dbReference type="Proteomes" id="UP000824014"/>
    </source>
</evidence>
<keyword evidence="4 5" id="KW-0720">Serine protease</keyword>
<dbReference type="EMBL" id="DXCC01000004">
    <property type="protein sequence ID" value="HIZ14502.1"/>
    <property type="molecule type" value="Genomic_DNA"/>
</dbReference>
<dbReference type="PROSITE" id="PS00137">
    <property type="entry name" value="SUBTILASE_HIS"/>
    <property type="match status" value="1"/>
</dbReference>